<gene>
    <name evidence="2" type="ORF">ElyMa_006532000</name>
</gene>
<keyword evidence="3" id="KW-1185">Reference proteome</keyword>
<feature type="region of interest" description="Disordered" evidence="1">
    <location>
        <begin position="20"/>
        <end position="75"/>
    </location>
</feature>
<accession>A0AAV4I6T1</accession>
<feature type="compositionally biased region" description="Low complexity" evidence="1">
    <location>
        <begin position="331"/>
        <end position="341"/>
    </location>
</feature>
<feature type="region of interest" description="Disordered" evidence="1">
    <location>
        <begin position="166"/>
        <end position="207"/>
    </location>
</feature>
<reference evidence="2 3" key="1">
    <citation type="journal article" date="2021" name="Elife">
        <title>Chloroplast acquisition without the gene transfer in kleptoplastic sea slugs, Plakobranchus ocellatus.</title>
        <authorList>
            <person name="Maeda T."/>
            <person name="Takahashi S."/>
            <person name="Yoshida T."/>
            <person name="Shimamura S."/>
            <person name="Takaki Y."/>
            <person name="Nagai Y."/>
            <person name="Toyoda A."/>
            <person name="Suzuki Y."/>
            <person name="Arimoto A."/>
            <person name="Ishii H."/>
            <person name="Satoh N."/>
            <person name="Nishiyama T."/>
            <person name="Hasebe M."/>
            <person name="Maruyama T."/>
            <person name="Minagawa J."/>
            <person name="Obokata J."/>
            <person name="Shigenobu S."/>
        </authorList>
    </citation>
    <scope>NUCLEOTIDE SEQUENCE [LARGE SCALE GENOMIC DNA]</scope>
</reference>
<comment type="caution">
    <text evidence="2">The sequence shown here is derived from an EMBL/GenBank/DDBJ whole genome shotgun (WGS) entry which is preliminary data.</text>
</comment>
<feature type="compositionally biased region" description="Basic and acidic residues" evidence="1">
    <location>
        <begin position="185"/>
        <end position="200"/>
    </location>
</feature>
<dbReference type="PANTHER" id="PTHR47027:SF29">
    <property type="entry name" value="C2H2-TYPE DOMAIN-CONTAINING PROTEIN"/>
    <property type="match status" value="1"/>
</dbReference>
<proteinExistence type="predicted"/>
<evidence type="ECO:0000313" key="3">
    <source>
        <dbReference type="Proteomes" id="UP000762676"/>
    </source>
</evidence>
<dbReference type="EMBL" id="BMAT01013118">
    <property type="protein sequence ID" value="GFS05957.1"/>
    <property type="molecule type" value="Genomic_DNA"/>
</dbReference>
<feature type="region of interest" description="Disordered" evidence="1">
    <location>
        <begin position="301"/>
        <end position="341"/>
    </location>
</feature>
<name>A0AAV4I6T1_9GAST</name>
<dbReference type="AlphaFoldDB" id="A0AAV4I6T1"/>
<evidence type="ECO:0008006" key="4">
    <source>
        <dbReference type="Google" id="ProtNLM"/>
    </source>
</evidence>
<feature type="region of interest" description="Disordered" evidence="1">
    <location>
        <begin position="354"/>
        <end position="407"/>
    </location>
</feature>
<feature type="compositionally biased region" description="Polar residues" evidence="1">
    <location>
        <begin position="451"/>
        <end position="466"/>
    </location>
</feature>
<dbReference type="Proteomes" id="UP000762676">
    <property type="component" value="Unassembled WGS sequence"/>
</dbReference>
<evidence type="ECO:0000313" key="2">
    <source>
        <dbReference type="EMBL" id="GFS05957.1"/>
    </source>
</evidence>
<feature type="region of interest" description="Disordered" evidence="1">
    <location>
        <begin position="421"/>
        <end position="467"/>
    </location>
</feature>
<protein>
    <recommendedName>
        <fullName evidence="4">Reverse transcriptase domain-containing protein</fullName>
    </recommendedName>
</protein>
<organism evidence="2 3">
    <name type="scientific">Elysia marginata</name>
    <dbReference type="NCBI Taxonomy" id="1093978"/>
    <lineage>
        <taxon>Eukaryota</taxon>
        <taxon>Metazoa</taxon>
        <taxon>Spiralia</taxon>
        <taxon>Lophotrochozoa</taxon>
        <taxon>Mollusca</taxon>
        <taxon>Gastropoda</taxon>
        <taxon>Heterobranchia</taxon>
        <taxon>Euthyneura</taxon>
        <taxon>Panpulmonata</taxon>
        <taxon>Sacoglossa</taxon>
        <taxon>Placobranchoidea</taxon>
        <taxon>Plakobranchidae</taxon>
        <taxon>Elysia</taxon>
    </lineage>
</organism>
<evidence type="ECO:0000256" key="1">
    <source>
        <dbReference type="SAM" id="MobiDB-lite"/>
    </source>
</evidence>
<dbReference type="PANTHER" id="PTHR47027">
    <property type="entry name" value="REVERSE TRANSCRIPTASE DOMAIN-CONTAINING PROTEIN"/>
    <property type="match status" value="1"/>
</dbReference>
<feature type="compositionally biased region" description="Low complexity" evidence="1">
    <location>
        <begin position="430"/>
        <end position="450"/>
    </location>
</feature>
<feature type="compositionally biased region" description="Low complexity" evidence="1">
    <location>
        <begin position="354"/>
        <end position="367"/>
    </location>
</feature>
<sequence length="695" mass="74479">MNENLTLSYIFIYFIPPPPGRTEEAGVDNTARRQRPTVTTAAPDVGHDVSSPTSSIQPDDKSSSSGPVSEIGDGTALGRDALIDSSASTFSPTLNSVEHLPIGATLPDLSEAHYSENHPISEDSSSQSSANPQIILPQSLSLVSATDSVASTPSITCHSSTLVSVQSEPGTLSDQPCPAASSCSEKAEDLDQQTHRKEEPNDSDLQEIGCVPPQTQSVLASSNDALAEVLTTSVSLEQFNDSCGKSIVQTTFPASPLSQQDTLSVGSLSQSTSQVAAAEAAENLCSKASLTGELKVNTSCPGMAEDGQSSSTTCDLDNSDQGSIRQRTAISPTSSNPTSTYSCKTASVSSSCFSSSSHSQSQQSVKSTITSMLSSEDPGPVRRKSLDLGKSTASKSEGIGRRRHNTDMDEMVEELMRAVEDEEEPLLDESNSSMSSAPCSSSDSSPSQTSIQRIASASSLRKSTANDPYKVLERSQSDASLMRDLVMLDPEEVHLTAGESTSGQNISECNRVYLDLSRAEAFEKNSCIGGRPITSLRFADDIDGTTAGNVCELASLVDKLDKASSKFGMEISAEKTKIMTNSKESSKKEIKGKNEEARRIIENAIGPLTIVRQRKLKWYGHTTCSSGLAKTIMQGTVNGGRGRGRQKKRWEDNIREWTGLELRNTTRKAEDREEWEAVLRRSSAATQWIPNLRDR</sequence>
<feature type="compositionally biased region" description="Polar residues" evidence="1">
    <location>
        <begin position="307"/>
        <end position="330"/>
    </location>
</feature>